<dbReference type="AlphaFoldDB" id="A0A0G4F3Z7"/>
<dbReference type="Gene3D" id="3.30.420.210">
    <property type="entry name" value="SEP domain"/>
    <property type="match status" value="1"/>
</dbReference>
<reference evidence="4 5" key="1">
    <citation type="submission" date="2014-11" db="EMBL/GenBank/DDBJ databases">
        <authorList>
            <person name="Zhu J."/>
            <person name="Qi W."/>
            <person name="Song R."/>
        </authorList>
    </citation>
    <scope>NUCLEOTIDE SEQUENCE [LARGE SCALE GENOMIC DNA]</scope>
</reference>
<keyword evidence="5" id="KW-1185">Reference proteome</keyword>
<evidence type="ECO:0000313" key="4">
    <source>
        <dbReference type="EMBL" id="CEM06950.1"/>
    </source>
</evidence>
<dbReference type="GO" id="GO:0031468">
    <property type="term" value="P:nuclear membrane reassembly"/>
    <property type="evidence" value="ECO:0007669"/>
    <property type="project" value="TreeGrafter"/>
</dbReference>
<dbReference type="InParanoid" id="A0A0G4F3Z7"/>
<dbReference type="EMBL" id="CDMY01000373">
    <property type="protein sequence ID" value="CEM06950.1"/>
    <property type="molecule type" value="Genomic_DNA"/>
</dbReference>
<evidence type="ECO:0000259" key="2">
    <source>
        <dbReference type="PROSITE" id="PS50033"/>
    </source>
</evidence>
<protein>
    <recommendedName>
        <fullName evidence="6">UBX domain-containing protein</fullName>
    </recommendedName>
</protein>
<evidence type="ECO:0008006" key="6">
    <source>
        <dbReference type="Google" id="ProtNLM"/>
    </source>
</evidence>
<dbReference type="OrthoDB" id="25887at2759"/>
<dbReference type="PROSITE" id="PS51399">
    <property type="entry name" value="SEP"/>
    <property type="match status" value="1"/>
</dbReference>
<dbReference type="CDD" id="cd01770">
    <property type="entry name" value="UBX_UBXN2"/>
    <property type="match status" value="1"/>
</dbReference>
<dbReference type="VEuPathDB" id="CryptoDB:Vbra_8834"/>
<dbReference type="Pfam" id="PF08059">
    <property type="entry name" value="SEP"/>
    <property type="match status" value="1"/>
</dbReference>
<name>A0A0G4F3Z7_VITBC</name>
<dbReference type="PROSITE" id="PS50033">
    <property type="entry name" value="UBX"/>
    <property type="match status" value="1"/>
</dbReference>
<dbReference type="SMART" id="SM00553">
    <property type="entry name" value="SEP"/>
    <property type="match status" value="1"/>
</dbReference>
<dbReference type="GO" id="GO:0005634">
    <property type="term" value="C:nucleus"/>
    <property type="evidence" value="ECO:0007669"/>
    <property type="project" value="TreeGrafter"/>
</dbReference>
<evidence type="ECO:0000256" key="1">
    <source>
        <dbReference type="SAM" id="MobiDB-lite"/>
    </source>
</evidence>
<dbReference type="GO" id="GO:0043161">
    <property type="term" value="P:proteasome-mediated ubiquitin-dependent protein catabolic process"/>
    <property type="evidence" value="ECO:0007669"/>
    <property type="project" value="TreeGrafter"/>
</dbReference>
<dbReference type="Proteomes" id="UP000041254">
    <property type="component" value="Unassembled WGS sequence"/>
</dbReference>
<dbReference type="GO" id="GO:0000045">
    <property type="term" value="P:autophagosome assembly"/>
    <property type="evidence" value="ECO:0007669"/>
    <property type="project" value="TreeGrafter"/>
</dbReference>
<dbReference type="SUPFAM" id="SSF54236">
    <property type="entry name" value="Ubiquitin-like"/>
    <property type="match status" value="1"/>
</dbReference>
<feature type="compositionally biased region" description="Basic and acidic residues" evidence="1">
    <location>
        <begin position="7"/>
        <end position="21"/>
    </location>
</feature>
<dbReference type="InterPro" id="IPR029071">
    <property type="entry name" value="Ubiquitin-like_domsf"/>
</dbReference>
<feature type="domain" description="SEP" evidence="3">
    <location>
        <begin position="60"/>
        <end position="125"/>
    </location>
</feature>
<dbReference type="Gene3D" id="3.10.20.90">
    <property type="entry name" value="Phosphatidylinositol 3-kinase Catalytic Subunit, Chain A, domain 1"/>
    <property type="match status" value="1"/>
</dbReference>
<dbReference type="GO" id="GO:0005829">
    <property type="term" value="C:cytosol"/>
    <property type="evidence" value="ECO:0007669"/>
    <property type="project" value="TreeGrafter"/>
</dbReference>
<proteinExistence type="predicted"/>
<dbReference type="InterPro" id="IPR001012">
    <property type="entry name" value="UBX_dom"/>
</dbReference>
<dbReference type="STRING" id="1169540.A0A0G4F3Z7"/>
<dbReference type="GO" id="GO:0007030">
    <property type="term" value="P:Golgi organization"/>
    <property type="evidence" value="ECO:0007669"/>
    <property type="project" value="TreeGrafter"/>
</dbReference>
<gene>
    <name evidence="4" type="ORF">Vbra_8834</name>
</gene>
<dbReference type="PANTHER" id="PTHR23333:SF20">
    <property type="entry name" value="NSFL1 COFACTOR P47"/>
    <property type="match status" value="1"/>
</dbReference>
<organism evidence="4 5">
    <name type="scientific">Vitrella brassicaformis (strain CCMP3155)</name>
    <dbReference type="NCBI Taxonomy" id="1169540"/>
    <lineage>
        <taxon>Eukaryota</taxon>
        <taxon>Sar</taxon>
        <taxon>Alveolata</taxon>
        <taxon>Colpodellida</taxon>
        <taxon>Vitrellaceae</taxon>
        <taxon>Vitrella</taxon>
    </lineage>
</organism>
<dbReference type="GO" id="GO:0043130">
    <property type="term" value="F:ubiquitin binding"/>
    <property type="evidence" value="ECO:0007669"/>
    <property type="project" value="TreeGrafter"/>
</dbReference>
<feature type="region of interest" description="Disordered" evidence="1">
    <location>
        <begin position="121"/>
        <end position="170"/>
    </location>
</feature>
<evidence type="ECO:0000313" key="5">
    <source>
        <dbReference type="Proteomes" id="UP000041254"/>
    </source>
</evidence>
<dbReference type="Pfam" id="PF00789">
    <property type="entry name" value="UBX"/>
    <property type="match status" value="1"/>
</dbReference>
<feature type="region of interest" description="Disordered" evidence="1">
    <location>
        <begin position="1"/>
        <end position="64"/>
    </location>
</feature>
<dbReference type="GO" id="GO:0061025">
    <property type="term" value="P:membrane fusion"/>
    <property type="evidence" value="ECO:0007669"/>
    <property type="project" value="TreeGrafter"/>
</dbReference>
<dbReference type="SMART" id="SM00166">
    <property type="entry name" value="UBX"/>
    <property type="match status" value="1"/>
</dbReference>
<evidence type="ECO:0000259" key="3">
    <source>
        <dbReference type="PROSITE" id="PS51399"/>
    </source>
</evidence>
<accession>A0A0G4F3Z7</accession>
<dbReference type="FunCoup" id="A0A0G4F3Z7">
    <property type="interactions" value="192"/>
</dbReference>
<feature type="domain" description="UBX" evidence="2">
    <location>
        <begin position="184"/>
        <end position="260"/>
    </location>
</feature>
<dbReference type="InterPro" id="IPR036241">
    <property type="entry name" value="NSFL1C_SEP_dom_sf"/>
</dbReference>
<dbReference type="InterPro" id="IPR012989">
    <property type="entry name" value="SEP_domain"/>
</dbReference>
<sequence length="262" mass="27784">MPVRSLQDLKDGKEEDPDKKKTTSSYTGGEKSGLAVENPESEGQQGAFGDAMRGEGELPPGHRKVTVYKNGFTIDDGDFRDAADPQNAKFIEELRKGFAPPELSIGADGNHVRIALVDKSSEDYDPNAPAGGGSPFGQPTQNRPAAPPVEMFTGEGRTLGAGPSSSAAGDVNVDAGAGSVRVDDSKPKTTIQFRFHNGQRKAETFNVDSPVAVLHDYVMQCAPVDGEYQLIAGFPPKPITSDPNTTLKDAGLLNSQVTQKLI</sequence>
<dbReference type="SUPFAM" id="SSF102848">
    <property type="entry name" value="NSFL1 (p97 ATPase) cofactor p47, SEP domain"/>
    <property type="match status" value="1"/>
</dbReference>
<dbReference type="OMA" id="SEVYHPP"/>
<dbReference type="PhylomeDB" id="A0A0G4F3Z7"/>
<dbReference type="PANTHER" id="PTHR23333">
    <property type="entry name" value="UBX DOMAIN CONTAINING PROTEIN"/>
    <property type="match status" value="1"/>
</dbReference>